<keyword evidence="1" id="KW-1015">Disulfide bond</keyword>
<dbReference type="InterPro" id="IPR000859">
    <property type="entry name" value="CUB_dom"/>
</dbReference>
<feature type="compositionally biased region" description="Basic and acidic residues" evidence="3">
    <location>
        <begin position="1954"/>
        <end position="1963"/>
    </location>
</feature>
<feature type="domain" description="CUB" evidence="5">
    <location>
        <begin position="420"/>
        <end position="528"/>
    </location>
</feature>
<dbReference type="EMBL" id="NCKU01000999">
    <property type="protein sequence ID" value="RWS13407.1"/>
    <property type="molecule type" value="Genomic_DNA"/>
</dbReference>
<feature type="domain" description="CUB" evidence="5">
    <location>
        <begin position="1271"/>
        <end position="1378"/>
    </location>
</feature>
<accession>A0A443RDT1</accession>
<proteinExistence type="predicted"/>
<keyword evidence="7" id="KW-1185">Reference proteome</keyword>
<organism evidence="6 7">
    <name type="scientific">Dinothrombium tinctorium</name>
    <dbReference type="NCBI Taxonomy" id="1965070"/>
    <lineage>
        <taxon>Eukaryota</taxon>
        <taxon>Metazoa</taxon>
        <taxon>Ecdysozoa</taxon>
        <taxon>Arthropoda</taxon>
        <taxon>Chelicerata</taxon>
        <taxon>Arachnida</taxon>
        <taxon>Acari</taxon>
        <taxon>Acariformes</taxon>
        <taxon>Trombidiformes</taxon>
        <taxon>Prostigmata</taxon>
        <taxon>Anystina</taxon>
        <taxon>Parasitengona</taxon>
        <taxon>Trombidioidea</taxon>
        <taxon>Trombidiidae</taxon>
        <taxon>Dinothrombium</taxon>
    </lineage>
</organism>
<feature type="domain" description="CUB" evidence="5">
    <location>
        <begin position="162"/>
        <end position="284"/>
    </location>
</feature>
<evidence type="ECO:0000313" key="7">
    <source>
        <dbReference type="Proteomes" id="UP000285301"/>
    </source>
</evidence>
<feature type="domain" description="CUB" evidence="5">
    <location>
        <begin position="297"/>
        <end position="405"/>
    </location>
</feature>
<protein>
    <submittedName>
        <fullName evidence="6">Cubilin-like protein</fullName>
    </submittedName>
</protein>
<dbReference type="GO" id="GO:0004252">
    <property type="term" value="F:serine-type endopeptidase activity"/>
    <property type="evidence" value="ECO:0007669"/>
    <property type="project" value="TreeGrafter"/>
</dbReference>
<reference evidence="6 7" key="1">
    <citation type="journal article" date="2018" name="Gigascience">
        <title>Genomes of trombidid mites reveal novel predicted allergens and laterally-transferred genes associated with secondary metabolism.</title>
        <authorList>
            <person name="Dong X."/>
            <person name="Chaisiri K."/>
            <person name="Xia D."/>
            <person name="Armstrong S.D."/>
            <person name="Fang Y."/>
            <person name="Donnelly M.J."/>
            <person name="Kadowaki T."/>
            <person name="McGarry J.W."/>
            <person name="Darby A.C."/>
            <person name="Makepeace B.L."/>
        </authorList>
    </citation>
    <scope>NUCLEOTIDE SEQUENCE [LARGE SCALE GENOMIC DNA]</scope>
    <source>
        <strain evidence="6">UoL-WK</strain>
    </source>
</reference>
<evidence type="ECO:0000256" key="3">
    <source>
        <dbReference type="SAM" id="MobiDB-lite"/>
    </source>
</evidence>
<dbReference type="SUPFAM" id="SSF49854">
    <property type="entry name" value="Spermadhesin, CUB domain"/>
    <property type="match status" value="12"/>
</dbReference>
<comment type="caution">
    <text evidence="2">Lacks conserved residue(s) required for the propagation of feature annotation.</text>
</comment>
<feature type="domain" description="CUB" evidence="5">
    <location>
        <begin position="700"/>
        <end position="813"/>
    </location>
</feature>
<dbReference type="Proteomes" id="UP000285301">
    <property type="component" value="Unassembled WGS sequence"/>
</dbReference>
<feature type="domain" description="CUB" evidence="5">
    <location>
        <begin position="1522"/>
        <end position="1590"/>
    </location>
</feature>
<name>A0A443RDT1_9ACAR</name>
<dbReference type="STRING" id="1965070.A0A443RDT1"/>
<dbReference type="OrthoDB" id="6369184at2759"/>
<dbReference type="Gene3D" id="2.60.120.290">
    <property type="entry name" value="Spermadhesin, CUB domain"/>
    <property type="match status" value="12"/>
</dbReference>
<dbReference type="CDD" id="cd00041">
    <property type="entry name" value="CUB"/>
    <property type="match status" value="10"/>
</dbReference>
<feature type="domain" description="CUB" evidence="5">
    <location>
        <begin position="552"/>
        <end position="660"/>
    </location>
</feature>
<feature type="domain" description="CUB" evidence="5">
    <location>
        <begin position="1821"/>
        <end position="1932"/>
    </location>
</feature>
<feature type="signal peptide" evidence="4">
    <location>
        <begin position="1"/>
        <end position="29"/>
    </location>
</feature>
<keyword evidence="4" id="KW-0732">Signal</keyword>
<feature type="region of interest" description="Disordered" evidence="3">
    <location>
        <begin position="1940"/>
        <end position="1977"/>
    </location>
</feature>
<dbReference type="PANTHER" id="PTHR24255">
    <property type="entry name" value="COMPLEMENT COMPONENT 1, S SUBCOMPONENT-RELATED"/>
    <property type="match status" value="1"/>
</dbReference>
<dbReference type="PANTHER" id="PTHR24255:SF31">
    <property type="entry name" value="CUBILIN-LIKE PROTEIN"/>
    <property type="match status" value="1"/>
</dbReference>
<sequence>MFSFNRIKFGLFSTILFIVCVCFIERTTAQSETLPPTRSSTLVDTFTPFDNKNITGFGNVDTTNVETTATFGTLPARNGDVTITTITGKNEFEKSTTTYVPTFFTRKEGEVGSTPLVAAVYEEIPEDETPGGHGMTETSMITNAGTGPIYVTTTDNHHQEICDFCIYEGEGNFTSYGYPLDYRPNLNCSYRVQRLDDSDVCELELIFHDFDVPVTGEKDGEKTKEITDCHEDYLEVYGRKFCGTSWKGKTEIVPFPATQKEVKFIFRSDAEKSGRGFWVEVRRKPGTCYGKKPVHICEERFSDNEFYISSPRFPSEYPSNSECSYYIRKHTNDVCGLELTFLHFDLEAVNGCFYDHLDIGGQKFCGMLQPNTIKIVPFDEDQKVINFHSDNQISKSGFQIHVRQMTQCRVSGKLPPPPSCNVCTSDLSGILVSYNYPNHYRNNLLCTYTVDKKDPNYCRIELRFDDFDILPSVDCTEDYLLVNNKRFCGTTLHSTKQVLDFESNSISLMFKTDAMGTSKGFSIRYNQLPCQIGQEPEPKKEPPLEPGKKHFCDYMFMDKSFFIRSENVSNKYLNNLNCHYLIQKNTSAVCYLEFTFIKFDVEASPQCQFDYLEVNNVRLCGSLQKETTRTYIFDEKEKVVKFHSDPTTTRDGFIIKVDQLECKGDAIIRSSTTALTPDTAPSSSSTTLPYFPSVPSSPSCDQTFIGQEFEITSPQYPNLYALSTDCMYSIQKLNPRVCRLEVTYYDFVIQGPDAHGYCKYDYLDFNGIRMCGEVMKGSIRNYYFPESSFNVRFHSDNLYTPKDRGFRIAIRQAECANGNSKGQEPSFKCDQIFTQSTFELKSPSYPETYPTNINCQYTVVKKTDGAPVCQLEVHFTDFRLDDDVDCQGDHVDFEGKRFCGPQPQKLVKFFPFDRSEFIIKFRSDGTERDQSKRGFFLQIRQRECPDGFSVSPSQPQPKPTPSGQEHQKKMDSCNQMFTDVNFEILSPKYPAMYENNLDCSYVVRRNNPKICRVDLLFVDFDVEDGSECEHDFLAIDGIKLCGRYKANTVRSFVFTGTEKTIVFHTNPARINGGFYIKGQQKECEGSHEMPPAPIPPIAPPSSPQAPSICEICFADTAGEIKSYGYPNNYPNNLYCNYKVTGLPDYCSVYLKFEEFSLEPAKNGQCINDYLEIEGIRYCGSNLKGQRKIIRLSGSPKEISLKFVTNGHTNGRGFLGSYTQFPCTDSDTKHITQSTQSSHPLPGVIAGTGPISVVHPEKSKGFAPLSKTRIPCDLVIFEKSFEIKSPGYPYMYPANSDCLYSVRRTNPEICKIRLEIVEFDIEASLNCVKDYLEFANNKLCGIHNRTTREFDFVNYKFALRFRSDSERNRKGFLIRGLQMECASKQFSPPAVPPVSSSSELAPHYPSYPVDSQIYHTRGRDPSASSIYQAPALPPYVAPRPYAPEPVSISVPAFAPSPAGKPFLPKPGYYGDNAQHPTNIYPSRTPVPIPVPPSLPSFSQSSVPHFSPSSNYYPSGHQTTSASCNRIINDSFFDLKSPQYPFRYKEGTKCMFIIKKSKENVCQLDLMFITFEVGDGSCQRDFVSVDGERLCGALQKEKIQTFKFDLPEKFIYFRGDLGAGLGFHIRGRQVECADPHLHTKEQFSVEKVASEERIFNSLPYCDQQFAESEFKISSPNYPNNYPNNLFCRFTIIRPTTSICALDMKFLNFDLEDDPQCAKDYLEIDNGKICGHLPPNHESRRYSLITSKLNFSFDPVGRYYYFPEEQKKTLLFRTDSLAAKSGFTITIKQITDCSILSWKPGFSKSCFNKASASFIAESLPPPVCDLCNQDIRGHFTSTNYPRNYENYVRCTYRISAHNENYCKVRLHIRDLDIEESSACDKDYLYIQNERICNTNYRPKEMTIYFPQFGAKEIQFSFHSDSRNTGRGFYIEYLQELCSTPQIKPGNGHQYPSSSDTQSRHAADPFTHHSHKARSYAAPQYPPNYVSKAHIEEIVETRVKVLDPQVPVTKVEHRNPEEVKPVTINVQLPSERNNVHNLTRISR</sequence>
<evidence type="ECO:0000313" key="6">
    <source>
        <dbReference type="EMBL" id="RWS13407.1"/>
    </source>
</evidence>
<feature type="domain" description="CUB" evidence="5">
    <location>
        <begin position="829"/>
        <end position="942"/>
    </location>
</feature>
<gene>
    <name evidence="6" type="ORF">B4U79_17364</name>
</gene>
<evidence type="ECO:0000256" key="2">
    <source>
        <dbReference type="PROSITE-ProRule" id="PRU00059"/>
    </source>
</evidence>
<comment type="caution">
    <text evidence="6">The sequence shown here is derived from an EMBL/GenBank/DDBJ whole genome shotgun (WGS) entry which is preliminary data.</text>
</comment>
<evidence type="ECO:0000256" key="4">
    <source>
        <dbReference type="SAM" id="SignalP"/>
    </source>
</evidence>
<feature type="domain" description="CUB" evidence="5">
    <location>
        <begin position="1109"/>
        <end position="1220"/>
    </location>
</feature>
<feature type="domain" description="CUB" evidence="5">
    <location>
        <begin position="1659"/>
        <end position="1787"/>
    </location>
</feature>
<dbReference type="SMART" id="SM00042">
    <property type="entry name" value="CUB"/>
    <property type="match status" value="11"/>
</dbReference>
<dbReference type="GO" id="GO:0005615">
    <property type="term" value="C:extracellular space"/>
    <property type="evidence" value="ECO:0007669"/>
    <property type="project" value="TreeGrafter"/>
</dbReference>
<dbReference type="PROSITE" id="PS01180">
    <property type="entry name" value="CUB"/>
    <property type="match status" value="12"/>
</dbReference>
<feature type="chain" id="PRO_5019551956" evidence="4">
    <location>
        <begin position="30"/>
        <end position="2039"/>
    </location>
</feature>
<dbReference type="InterPro" id="IPR035914">
    <property type="entry name" value="Sperma_CUB_dom_sf"/>
</dbReference>
<feature type="region of interest" description="Disordered" evidence="3">
    <location>
        <begin position="946"/>
        <end position="970"/>
    </location>
</feature>
<evidence type="ECO:0000259" key="5">
    <source>
        <dbReference type="PROSITE" id="PS01180"/>
    </source>
</evidence>
<evidence type="ECO:0000256" key="1">
    <source>
        <dbReference type="ARBA" id="ARBA00023157"/>
    </source>
</evidence>
<feature type="domain" description="CUB" evidence="5">
    <location>
        <begin position="973"/>
        <end position="1081"/>
    </location>
</feature>
<dbReference type="Pfam" id="PF00431">
    <property type="entry name" value="CUB"/>
    <property type="match status" value="12"/>
</dbReference>